<dbReference type="Proteomes" id="UP000193067">
    <property type="component" value="Unassembled WGS sequence"/>
</dbReference>
<sequence>MHSSRRTSRHRKPSESPPMIPVHPSRVDLELTPITPPPSYLKTPFSRGPTLRIVLSSPSSLASPRRPSPHVLPSLMNTDYPPAQSLLCLTPWSA</sequence>
<dbReference type="EMBL" id="KZ084087">
    <property type="protein sequence ID" value="OSD08197.1"/>
    <property type="molecule type" value="Genomic_DNA"/>
</dbReference>
<protein>
    <submittedName>
        <fullName evidence="2">Uncharacterized protein</fullName>
    </submittedName>
</protein>
<evidence type="ECO:0000256" key="1">
    <source>
        <dbReference type="SAM" id="MobiDB-lite"/>
    </source>
</evidence>
<reference evidence="2 3" key="1">
    <citation type="journal article" date="2015" name="Biotechnol. Biofuels">
        <title>Enhanced degradation of softwood versus hardwood by the white-rot fungus Pycnoporus coccineus.</title>
        <authorList>
            <person name="Couturier M."/>
            <person name="Navarro D."/>
            <person name="Chevret D."/>
            <person name="Henrissat B."/>
            <person name="Piumi F."/>
            <person name="Ruiz-Duenas F.J."/>
            <person name="Martinez A.T."/>
            <person name="Grigoriev I.V."/>
            <person name="Riley R."/>
            <person name="Lipzen A."/>
            <person name="Berrin J.G."/>
            <person name="Master E.R."/>
            <person name="Rosso M.N."/>
        </authorList>
    </citation>
    <scope>NUCLEOTIDE SEQUENCE [LARGE SCALE GENOMIC DNA]</scope>
    <source>
        <strain evidence="2 3">BRFM310</strain>
    </source>
</reference>
<proteinExistence type="predicted"/>
<evidence type="ECO:0000313" key="2">
    <source>
        <dbReference type="EMBL" id="OSD08197.1"/>
    </source>
</evidence>
<accession>A0A1Y2J4B6</accession>
<name>A0A1Y2J4B6_TRAC3</name>
<keyword evidence="3" id="KW-1185">Reference proteome</keyword>
<feature type="compositionally biased region" description="Basic residues" evidence="1">
    <location>
        <begin position="1"/>
        <end position="12"/>
    </location>
</feature>
<dbReference type="AlphaFoldDB" id="A0A1Y2J4B6"/>
<evidence type="ECO:0000313" key="3">
    <source>
        <dbReference type="Proteomes" id="UP000193067"/>
    </source>
</evidence>
<feature type="compositionally biased region" description="Low complexity" evidence="1">
    <location>
        <begin position="55"/>
        <end position="65"/>
    </location>
</feature>
<gene>
    <name evidence="2" type="ORF">PYCCODRAFT_1430360</name>
</gene>
<organism evidence="2 3">
    <name type="scientific">Trametes coccinea (strain BRFM310)</name>
    <name type="common">Pycnoporus coccineus</name>
    <dbReference type="NCBI Taxonomy" id="1353009"/>
    <lineage>
        <taxon>Eukaryota</taxon>
        <taxon>Fungi</taxon>
        <taxon>Dikarya</taxon>
        <taxon>Basidiomycota</taxon>
        <taxon>Agaricomycotina</taxon>
        <taxon>Agaricomycetes</taxon>
        <taxon>Polyporales</taxon>
        <taxon>Polyporaceae</taxon>
        <taxon>Trametes</taxon>
    </lineage>
</organism>
<feature type="region of interest" description="Disordered" evidence="1">
    <location>
        <begin position="1"/>
        <end position="77"/>
    </location>
</feature>